<comment type="subunit">
    <text evidence="4">Monomer.</text>
</comment>
<dbReference type="AlphaFoldDB" id="A0A449B9K8"/>
<name>A0A449B9K8_9BACT</name>
<dbReference type="SMART" id="SM00898">
    <property type="entry name" value="Fapy_DNA_glyco"/>
    <property type="match status" value="1"/>
</dbReference>
<evidence type="ECO:0000256" key="14">
    <source>
        <dbReference type="ARBA" id="ARBA00023295"/>
    </source>
</evidence>
<dbReference type="InterPro" id="IPR035937">
    <property type="entry name" value="FPG_N"/>
</dbReference>
<dbReference type="SMART" id="SM01232">
    <property type="entry name" value="H2TH"/>
    <property type="match status" value="1"/>
</dbReference>
<evidence type="ECO:0000256" key="2">
    <source>
        <dbReference type="ARBA" id="ARBA00001947"/>
    </source>
</evidence>
<dbReference type="OrthoDB" id="9800855at2"/>
<evidence type="ECO:0000256" key="1">
    <source>
        <dbReference type="ARBA" id="ARBA00001668"/>
    </source>
</evidence>
<dbReference type="GO" id="GO:0003684">
    <property type="term" value="F:damaged DNA binding"/>
    <property type="evidence" value="ECO:0007669"/>
    <property type="project" value="InterPro"/>
</dbReference>
<dbReference type="Gene3D" id="3.20.190.10">
    <property type="entry name" value="MutM-like, N-terminal"/>
    <property type="match status" value="1"/>
</dbReference>
<dbReference type="InterPro" id="IPR010663">
    <property type="entry name" value="Znf_FPG/IleRS"/>
</dbReference>
<dbReference type="EC" id="3.2.2.23" evidence="19"/>
<dbReference type="GO" id="GO:0003690">
    <property type="term" value="F:double-stranded DNA binding"/>
    <property type="evidence" value="ECO:0007669"/>
    <property type="project" value="UniProtKB-ARBA"/>
</dbReference>
<keyword evidence="13" id="KW-0511">Multifunctional enzyme</keyword>
<dbReference type="Proteomes" id="UP000290876">
    <property type="component" value="Chromosome"/>
</dbReference>
<keyword evidence="7 16" id="KW-0863">Zinc-finger</keyword>
<accession>A0A449B9K8</accession>
<keyword evidence="8 19" id="KW-0378">Hydrolase</keyword>
<dbReference type="Pfam" id="PF06831">
    <property type="entry name" value="H2TH"/>
    <property type="match status" value="1"/>
</dbReference>
<evidence type="ECO:0000259" key="17">
    <source>
        <dbReference type="PROSITE" id="PS51066"/>
    </source>
</evidence>
<keyword evidence="12" id="KW-0456">Lyase</keyword>
<proteinExistence type="inferred from homology"/>
<dbReference type="SUPFAM" id="SSF57716">
    <property type="entry name" value="Glucocorticoid receptor-like (DNA-binding domain)"/>
    <property type="match status" value="1"/>
</dbReference>
<evidence type="ECO:0000256" key="7">
    <source>
        <dbReference type="ARBA" id="ARBA00022771"/>
    </source>
</evidence>
<keyword evidence="10" id="KW-0238">DNA-binding</keyword>
<evidence type="ECO:0000256" key="9">
    <source>
        <dbReference type="ARBA" id="ARBA00022833"/>
    </source>
</evidence>
<dbReference type="Pfam" id="PF01149">
    <property type="entry name" value="Fapy_DNA_glyco"/>
    <property type="match status" value="1"/>
</dbReference>
<evidence type="ECO:0000256" key="3">
    <source>
        <dbReference type="ARBA" id="ARBA00009409"/>
    </source>
</evidence>
<dbReference type="GO" id="GO:0006284">
    <property type="term" value="P:base-excision repair"/>
    <property type="evidence" value="ECO:0007669"/>
    <property type="project" value="InterPro"/>
</dbReference>
<dbReference type="EMBL" id="LR215043">
    <property type="protein sequence ID" value="VEU77857.1"/>
    <property type="molecule type" value="Genomic_DNA"/>
</dbReference>
<evidence type="ECO:0000256" key="15">
    <source>
        <dbReference type="ARBA" id="ARBA00044632"/>
    </source>
</evidence>
<evidence type="ECO:0000313" key="19">
    <source>
        <dbReference type="EMBL" id="VEU77857.1"/>
    </source>
</evidence>
<evidence type="ECO:0000256" key="16">
    <source>
        <dbReference type="PROSITE-ProRule" id="PRU00391"/>
    </source>
</evidence>
<dbReference type="InterPro" id="IPR012319">
    <property type="entry name" value="FPG_cat"/>
</dbReference>
<keyword evidence="5" id="KW-0479">Metal-binding</keyword>
<dbReference type="InterPro" id="IPR015886">
    <property type="entry name" value="H2TH_FPG"/>
</dbReference>
<dbReference type="NCBIfam" id="TIGR00577">
    <property type="entry name" value="fpg"/>
    <property type="match status" value="1"/>
</dbReference>
<evidence type="ECO:0000256" key="12">
    <source>
        <dbReference type="ARBA" id="ARBA00023239"/>
    </source>
</evidence>
<dbReference type="GO" id="GO:0034039">
    <property type="term" value="F:8-oxo-7,8-dihydroguanine DNA N-glycosylase activity"/>
    <property type="evidence" value="ECO:0007669"/>
    <property type="project" value="TreeGrafter"/>
</dbReference>
<dbReference type="PANTHER" id="PTHR22993">
    <property type="entry name" value="FORMAMIDOPYRIMIDINE-DNA GLYCOSYLASE"/>
    <property type="match status" value="1"/>
</dbReference>
<evidence type="ECO:0000256" key="13">
    <source>
        <dbReference type="ARBA" id="ARBA00023268"/>
    </source>
</evidence>
<dbReference type="InterPro" id="IPR010979">
    <property type="entry name" value="Ribosomal_uS13-like_H2TH"/>
</dbReference>
<dbReference type="InterPro" id="IPR000214">
    <property type="entry name" value="Znf_DNA_glyclase/AP_lyase"/>
</dbReference>
<keyword evidence="14 19" id="KW-0326">Glycosidase</keyword>
<comment type="cofactor">
    <cofactor evidence="2">
        <name>Zn(2+)</name>
        <dbReference type="ChEBI" id="CHEBI:29105"/>
    </cofactor>
</comment>
<gene>
    <name evidence="19" type="primary">nei</name>
    <name evidence="19" type="ORF">NCTC10184_00071</name>
</gene>
<feature type="domain" description="Formamidopyrimidine-DNA glycosylase catalytic" evidence="18">
    <location>
        <begin position="2"/>
        <end position="115"/>
    </location>
</feature>
<comment type="catalytic activity">
    <reaction evidence="15">
        <text>2'-deoxyribonucleotide-(2'-deoxyribose 5'-phosphate)-2'-deoxyribonucleotide-DNA = a 3'-end 2'-deoxyribonucleotide-(2,3-dehydro-2,3-deoxyribose 5'-phosphate)-DNA + a 5'-end 5'-phospho-2'-deoxyribonucleoside-DNA + H(+)</text>
        <dbReference type="Rhea" id="RHEA:66592"/>
        <dbReference type="Rhea" id="RHEA-COMP:13180"/>
        <dbReference type="Rhea" id="RHEA-COMP:16897"/>
        <dbReference type="Rhea" id="RHEA-COMP:17067"/>
        <dbReference type="ChEBI" id="CHEBI:15378"/>
        <dbReference type="ChEBI" id="CHEBI:136412"/>
        <dbReference type="ChEBI" id="CHEBI:157695"/>
        <dbReference type="ChEBI" id="CHEBI:167181"/>
        <dbReference type="EC" id="4.2.99.18"/>
    </reaction>
</comment>
<dbReference type="GO" id="GO:0008270">
    <property type="term" value="F:zinc ion binding"/>
    <property type="evidence" value="ECO:0007669"/>
    <property type="project" value="UniProtKB-KW"/>
</dbReference>
<keyword evidence="9" id="KW-0862">Zinc</keyword>
<protein>
    <submittedName>
        <fullName evidence="19">DNA-formamidopyrimidine glycosylase</fullName>
        <ecNumber evidence="19">3.2.2.23</ecNumber>
    </submittedName>
</protein>
<evidence type="ECO:0000259" key="18">
    <source>
        <dbReference type="PROSITE" id="PS51068"/>
    </source>
</evidence>
<dbReference type="GO" id="GO:0140078">
    <property type="term" value="F:class I DNA-(apurinic or apyrimidinic site) endonuclease activity"/>
    <property type="evidence" value="ECO:0007669"/>
    <property type="project" value="UniProtKB-EC"/>
</dbReference>
<dbReference type="RefSeq" id="WP_129622719.1">
    <property type="nucleotide sequence ID" value="NZ_LR215043.1"/>
</dbReference>
<dbReference type="NCBIfam" id="NF002211">
    <property type="entry name" value="PRK01103.1"/>
    <property type="match status" value="1"/>
</dbReference>
<evidence type="ECO:0000256" key="8">
    <source>
        <dbReference type="ARBA" id="ARBA00022801"/>
    </source>
</evidence>
<reference evidence="19 20" key="1">
    <citation type="submission" date="2019-01" db="EMBL/GenBank/DDBJ databases">
        <authorList>
            <consortium name="Pathogen Informatics"/>
        </authorList>
    </citation>
    <scope>NUCLEOTIDE SEQUENCE [LARGE SCALE GENOMIC DNA]</scope>
    <source>
        <strain evidence="19 20">NCTC10184</strain>
    </source>
</reference>
<dbReference type="KEGG" id="mcob:NCTC10184_00071"/>
<dbReference type="CDD" id="cd08966">
    <property type="entry name" value="EcFpg-like_N"/>
    <property type="match status" value="1"/>
</dbReference>
<evidence type="ECO:0000256" key="6">
    <source>
        <dbReference type="ARBA" id="ARBA00022763"/>
    </source>
</evidence>
<evidence type="ECO:0000256" key="4">
    <source>
        <dbReference type="ARBA" id="ARBA00011245"/>
    </source>
</evidence>
<sequence length="275" mass="31729">MPEMPEVITVVRQLEQIVLNKTITKVEVFLDKLLKNSTIQQFELFVIGEKITSMSNVGKFILFELTNDKYIISHLRMTGKYATYHKMRPRMPHDYVVFTFSDNSTLYYNDARQFGTFHIKTKTELFTTEPLHKLGQIPAQTDPHWFFNKLAKKQVPIKSALLDQNLVLGIGNIYANEVLWELKIHPLTPCNQIASFETAEQLLTVAQAIMDKATEEGGSSIQSYASLNGKKGNYQNFLKVHTRVNLPCYRCQNPIEKIYVQNRGTYFCSNCQKFK</sequence>
<dbReference type="SUPFAM" id="SSF81624">
    <property type="entry name" value="N-terminal domain of MutM-like DNA repair proteins"/>
    <property type="match status" value="1"/>
</dbReference>
<keyword evidence="11" id="KW-0234">DNA repair</keyword>
<evidence type="ECO:0000256" key="5">
    <source>
        <dbReference type="ARBA" id="ARBA00022723"/>
    </source>
</evidence>
<evidence type="ECO:0000256" key="11">
    <source>
        <dbReference type="ARBA" id="ARBA00023204"/>
    </source>
</evidence>
<evidence type="ECO:0000256" key="10">
    <source>
        <dbReference type="ARBA" id="ARBA00023125"/>
    </source>
</evidence>
<comment type="similarity">
    <text evidence="3">Belongs to the FPG family.</text>
</comment>
<keyword evidence="20" id="KW-1185">Reference proteome</keyword>
<dbReference type="PROSITE" id="PS51068">
    <property type="entry name" value="FPG_CAT"/>
    <property type="match status" value="1"/>
</dbReference>
<evidence type="ECO:0000313" key="20">
    <source>
        <dbReference type="Proteomes" id="UP000290876"/>
    </source>
</evidence>
<feature type="domain" description="FPG-type" evidence="17">
    <location>
        <begin position="239"/>
        <end position="273"/>
    </location>
</feature>
<dbReference type="SUPFAM" id="SSF46946">
    <property type="entry name" value="S13-like H2TH domain"/>
    <property type="match status" value="1"/>
</dbReference>
<dbReference type="PANTHER" id="PTHR22993:SF9">
    <property type="entry name" value="FORMAMIDOPYRIMIDINE-DNA GLYCOSYLASE"/>
    <property type="match status" value="1"/>
</dbReference>
<organism evidence="19 20">
    <name type="scientific">Mycoplasmopsis columbinasalis</name>
    <dbReference type="NCBI Taxonomy" id="114880"/>
    <lineage>
        <taxon>Bacteria</taxon>
        <taxon>Bacillati</taxon>
        <taxon>Mycoplasmatota</taxon>
        <taxon>Mycoplasmoidales</taxon>
        <taxon>Metamycoplasmataceae</taxon>
        <taxon>Mycoplasmopsis</taxon>
    </lineage>
</organism>
<dbReference type="InterPro" id="IPR020629">
    <property type="entry name" value="FPG_Glyclase"/>
</dbReference>
<dbReference type="FunFam" id="1.10.8.50:FF:000003">
    <property type="entry name" value="Formamidopyrimidine-DNA glycosylase"/>
    <property type="match status" value="1"/>
</dbReference>
<dbReference type="Gene3D" id="1.10.8.50">
    <property type="match status" value="1"/>
</dbReference>
<comment type="catalytic activity">
    <reaction evidence="1">
        <text>Hydrolysis of DNA containing ring-opened 7-methylguanine residues, releasing 2,6-diamino-4-hydroxy-5-(N-methyl)formamidopyrimidine.</text>
        <dbReference type="EC" id="3.2.2.23"/>
    </reaction>
</comment>
<dbReference type="Pfam" id="PF06827">
    <property type="entry name" value="zf-FPG_IleRS"/>
    <property type="match status" value="1"/>
</dbReference>
<keyword evidence="6" id="KW-0227">DNA damage</keyword>
<dbReference type="PROSITE" id="PS51066">
    <property type="entry name" value="ZF_FPG_2"/>
    <property type="match status" value="1"/>
</dbReference>